<feature type="compositionally biased region" description="Low complexity" evidence="1">
    <location>
        <begin position="278"/>
        <end position="291"/>
    </location>
</feature>
<dbReference type="GeneID" id="86941816"/>
<comment type="caution">
    <text evidence="4">The sequence shown here is derived from an EMBL/GenBank/DDBJ whole genome shotgun (WGS) entry which is preliminary data.</text>
</comment>
<accession>A0AA36Y5W9</accession>
<feature type="transmembrane region" description="Helical" evidence="2">
    <location>
        <begin position="150"/>
        <end position="168"/>
    </location>
</feature>
<proteinExistence type="predicted"/>
<evidence type="ECO:0000313" key="5">
    <source>
        <dbReference type="Proteomes" id="UP000018466"/>
    </source>
</evidence>
<evidence type="ECO:0000256" key="1">
    <source>
        <dbReference type="SAM" id="MobiDB-lite"/>
    </source>
</evidence>
<keyword evidence="2" id="KW-1133">Transmembrane helix</keyword>
<dbReference type="PROSITE" id="PS51781">
    <property type="entry name" value="SH3B"/>
    <property type="match status" value="1"/>
</dbReference>
<feature type="region of interest" description="Disordered" evidence="1">
    <location>
        <begin position="276"/>
        <end position="350"/>
    </location>
</feature>
<feature type="domain" description="SH3b" evidence="3">
    <location>
        <begin position="204"/>
        <end position="270"/>
    </location>
</feature>
<dbReference type="SMART" id="SM00287">
    <property type="entry name" value="SH3b"/>
    <property type="match status" value="1"/>
</dbReference>
<organism evidence="4 5">
    <name type="scientific">Stomatobaculum longum</name>
    <dbReference type="NCBI Taxonomy" id="796942"/>
    <lineage>
        <taxon>Bacteria</taxon>
        <taxon>Bacillati</taxon>
        <taxon>Bacillota</taxon>
        <taxon>Clostridia</taxon>
        <taxon>Lachnospirales</taxon>
        <taxon>Lachnospiraceae</taxon>
        <taxon>Stomatobaculum</taxon>
    </lineage>
</organism>
<evidence type="ECO:0000259" key="3">
    <source>
        <dbReference type="PROSITE" id="PS51781"/>
    </source>
</evidence>
<dbReference type="PANTHER" id="PTHR34408">
    <property type="entry name" value="FAMILY PROTEIN, PUTATIVE-RELATED"/>
    <property type="match status" value="1"/>
</dbReference>
<dbReference type="Proteomes" id="UP000018466">
    <property type="component" value="Unassembled WGS sequence"/>
</dbReference>
<dbReference type="InterPro" id="IPR003646">
    <property type="entry name" value="SH3-like_bac-type"/>
</dbReference>
<reference evidence="4 5" key="1">
    <citation type="submission" date="2011-10" db="EMBL/GenBank/DDBJ databases">
        <title>The Genome Sequence of Lachnospiraceae bacterium ACC2.</title>
        <authorList>
            <consortium name="The Broad Institute Genome Sequencing Platform"/>
            <person name="Earl A."/>
            <person name="Ward D."/>
            <person name="Feldgarden M."/>
            <person name="Gevers D."/>
            <person name="Sizova M."/>
            <person name="Hazen A."/>
            <person name="Epstein S."/>
            <person name="Young S.K."/>
            <person name="Zeng Q."/>
            <person name="Gargeya S."/>
            <person name="Fitzgerald M."/>
            <person name="Haas B."/>
            <person name="Abouelleil A."/>
            <person name="Alvarado L."/>
            <person name="Arachchi H.M."/>
            <person name="Berlin A."/>
            <person name="Brown A."/>
            <person name="Chapman S.B."/>
            <person name="Chen Z."/>
            <person name="Dunbar C."/>
            <person name="Freedman E."/>
            <person name="Gearin G."/>
            <person name="Goldberg J."/>
            <person name="Griggs A."/>
            <person name="Gujja S."/>
            <person name="Heiman D."/>
            <person name="Howarth C."/>
            <person name="Larson L."/>
            <person name="Lui A."/>
            <person name="MacDonald P.J.P."/>
            <person name="Montmayeur A."/>
            <person name="Murphy C."/>
            <person name="Neiman D."/>
            <person name="Pearson M."/>
            <person name="Priest M."/>
            <person name="Roberts A."/>
            <person name="Saif S."/>
            <person name="Shea T."/>
            <person name="Shenoy N."/>
            <person name="Sisk P."/>
            <person name="Stolte C."/>
            <person name="Sykes S."/>
            <person name="Wortman J."/>
            <person name="Nusbaum C."/>
            <person name="Birren B."/>
        </authorList>
    </citation>
    <scope>NUCLEOTIDE SEQUENCE [LARGE SCALE GENOMIC DNA]</scope>
    <source>
        <strain evidence="4 5">ACC2</strain>
    </source>
</reference>
<dbReference type="RefSeq" id="WP_009532938.1">
    <property type="nucleotide sequence ID" value="NZ_JH590862.1"/>
</dbReference>
<dbReference type="Gene3D" id="2.30.30.40">
    <property type="entry name" value="SH3 Domains"/>
    <property type="match status" value="1"/>
</dbReference>
<keyword evidence="2" id="KW-0472">Membrane</keyword>
<keyword evidence="5" id="KW-1185">Reference proteome</keyword>
<dbReference type="InterPro" id="IPR052354">
    <property type="entry name" value="Cell_Wall_Dynamics_Protein"/>
</dbReference>
<dbReference type="PANTHER" id="PTHR34408:SF1">
    <property type="entry name" value="GLYCOSYL HYDROLASE FAMILY 19 DOMAIN-CONTAINING PROTEIN HI_1415"/>
    <property type="match status" value="1"/>
</dbReference>
<dbReference type="Pfam" id="PF08239">
    <property type="entry name" value="SH3_3"/>
    <property type="match status" value="1"/>
</dbReference>
<protein>
    <recommendedName>
        <fullName evidence="3">SH3b domain-containing protein</fullName>
    </recommendedName>
</protein>
<evidence type="ECO:0000256" key="2">
    <source>
        <dbReference type="SAM" id="Phobius"/>
    </source>
</evidence>
<name>A0AA36Y5W9_9FIRM</name>
<feature type="compositionally biased region" description="Low complexity" evidence="1">
    <location>
        <begin position="299"/>
        <end position="350"/>
    </location>
</feature>
<dbReference type="EMBL" id="AGEL01000006">
    <property type="protein sequence ID" value="EHO17506.1"/>
    <property type="molecule type" value="Genomic_DNA"/>
</dbReference>
<dbReference type="AlphaFoldDB" id="A0AA36Y5W9"/>
<evidence type="ECO:0000313" key="4">
    <source>
        <dbReference type="EMBL" id="EHO17506.1"/>
    </source>
</evidence>
<keyword evidence="2" id="KW-0812">Transmembrane</keyword>
<gene>
    <name evidence="4" type="ORF">HMPREF9623_01105</name>
</gene>
<sequence>MADRRTVRELIEEGLSTTESLISQKDYTQAMICSRQTLEFLVRSLCRRNNISDSDPEQMVESLYLGGIISKEVCGEFFKIYKFGELAAVQGYNDTFSANESYRLLSQAVYAYQQMLQSQTMHRNGSPARRSARRKVSGGTLNQLPPYVKFGLPLVILLFLIFLVRSFAGHRKASEPVTTTEAVSSESSAAAELTTEAETTSAVAPSAITVYTTSSSLNVRETPSTGGKLLTTLPAGTVLDFVEKYNDQWTVINYNGTHAYVASQYVTASEVNPAERGSASATKSSSQSSAAETEPALGSTASGTTAANETSAQKAQSSAAKSSTTKSSTEKSSAAKSSTAKSSTTKRSSR</sequence>